<dbReference type="Pfam" id="PF08799">
    <property type="entry name" value="PRP4"/>
    <property type="match status" value="1"/>
</dbReference>
<dbReference type="Proteomes" id="UP000079169">
    <property type="component" value="Unplaced"/>
</dbReference>
<accession>A0A3Q0INY7</accession>
<dbReference type="InterPro" id="IPR039979">
    <property type="entry name" value="PRPF18"/>
</dbReference>
<dbReference type="SMART" id="SM00500">
    <property type="entry name" value="SFM"/>
    <property type="match status" value="1"/>
</dbReference>
<sequence length="224" mass="26190">MDILKAEIERKRKLLEESKIITENKKFFKGSELKAKQEEEYNKKYGPKAEDTLEKSSTSGTDSSRYDGSLHQTLPRKEVIRRLRERGEPITMFGESETDSFQRLRQCEIQEPEINKGFRNDFQEALEKVDQTYLDELLASQAQTSNSRAVKEEEISPEKQITYDDIQNMAKDLGKGDRNLDMNVTLNLIQRTYIQGLKRLMTKCQQFYPTDPSRCVEYVPDDER</sequence>
<organism evidence="3 4">
    <name type="scientific">Diaphorina citri</name>
    <name type="common">Asian citrus psyllid</name>
    <dbReference type="NCBI Taxonomy" id="121845"/>
    <lineage>
        <taxon>Eukaryota</taxon>
        <taxon>Metazoa</taxon>
        <taxon>Ecdysozoa</taxon>
        <taxon>Arthropoda</taxon>
        <taxon>Hexapoda</taxon>
        <taxon>Insecta</taxon>
        <taxon>Pterygota</taxon>
        <taxon>Neoptera</taxon>
        <taxon>Paraneoptera</taxon>
        <taxon>Hemiptera</taxon>
        <taxon>Sternorrhyncha</taxon>
        <taxon>Psylloidea</taxon>
        <taxon>Psyllidae</taxon>
        <taxon>Diaphorininae</taxon>
        <taxon>Diaphorina</taxon>
    </lineage>
</organism>
<dbReference type="PANTHER" id="PTHR13007:SF19">
    <property type="entry name" value="PRE-MRNA-SPLICING FACTOR 18"/>
    <property type="match status" value="1"/>
</dbReference>
<reference evidence="4" key="1">
    <citation type="submission" date="2025-08" db="UniProtKB">
        <authorList>
            <consortium name="RefSeq"/>
        </authorList>
    </citation>
    <scope>IDENTIFICATION</scope>
</reference>
<dbReference type="InterPro" id="IPR014906">
    <property type="entry name" value="PRP4-like"/>
</dbReference>
<dbReference type="GO" id="GO:0005682">
    <property type="term" value="C:U5 snRNP"/>
    <property type="evidence" value="ECO:0007669"/>
    <property type="project" value="TreeGrafter"/>
</dbReference>
<dbReference type="PaxDb" id="121845-A0A3Q0INY7"/>
<dbReference type="Gene3D" id="4.10.280.110">
    <property type="entry name" value="Pre-mRNA processing factor 4 domain"/>
    <property type="match status" value="1"/>
</dbReference>
<dbReference type="PANTHER" id="PTHR13007">
    <property type="entry name" value="PRE-MRNA SPLICING FACTOR-RELATED"/>
    <property type="match status" value="1"/>
</dbReference>
<evidence type="ECO:0000259" key="2">
    <source>
        <dbReference type="SMART" id="SM00500"/>
    </source>
</evidence>
<feature type="region of interest" description="Disordered" evidence="1">
    <location>
        <begin position="38"/>
        <end position="71"/>
    </location>
</feature>
<evidence type="ECO:0000313" key="3">
    <source>
        <dbReference type="Proteomes" id="UP000079169"/>
    </source>
</evidence>
<feature type="domain" description="Pre-mRNA processing factor 4 (PRP4)-like" evidence="2">
    <location>
        <begin position="74"/>
        <end position="124"/>
    </location>
</feature>
<name>A0A3Q0INY7_DIACI</name>
<dbReference type="FunFam" id="4.10.280.110:FF:000001">
    <property type="entry name" value="pre-mRNA-splicing factor 18 isoform X2"/>
    <property type="match status" value="1"/>
</dbReference>
<keyword evidence="3" id="KW-1185">Reference proteome</keyword>
<dbReference type="STRING" id="121845.A0A3Q0INY7"/>
<dbReference type="GO" id="GO:0071021">
    <property type="term" value="C:U2-type post-spliceosomal complex"/>
    <property type="evidence" value="ECO:0007669"/>
    <property type="project" value="TreeGrafter"/>
</dbReference>
<proteinExistence type="predicted"/>
<dbReference type="AlphaFoldDB" id="A0A3Q0INY7"/>
<dbReference type="GO" id="GO:0000350">
    <property type="term" value="P:generation of catalytic spliceosome for second transesterification step"/>
    <property type="evidence" value="ECO:0007669"/>
    <property type="project" value="TreeGrafter"/>
</dbReference>
<evidence type="ECO:0000313" key="4">
    <source>
        <dbReference type="RefSeq" id="XP_026678014.1"/>
    </source>
</evidence>
<dbReference type="InterPro" id="IPR036285">
    <property type="entry name" value="PRP4-like_sf"/>
</dbReference>
<dbReference type="GO" id="GO:0046540">
    <property type="term" value="C:U4/U6 x U5 tri-snRNP complex"/>
    <property type="evidence" value="ECO:0007669"/>
    <property type="project" value="TreeGrafter"/>
</dbReference>
<dbReference type="KEGG" id="dci:103507327"/>
<dbReference type="RefSeq" id="XP_026678014.1">
    <property type="nucleotide sequence ID" value="XM_026822213.1"/>
</dbReference>
<gene>
    <name evidence="4" type="primary">LOC103507327</name>
</gene>
<dbReference type="SUPFAM" id="SSF158230">
    <property type="entry name" value="PRP4-like"/>
    <property type="match status" value="1"/>
</dbReference>
<dbReference type="GeneID" id="103507327"/>
<protein>
    <submittedName>
        <fullName evidence="4">Pre-mRNA-splicing factor 18-like</fullName>
    </submittedName>
</protein>
<feature type="compositionally biased region" description="Basic and acidic residues" evidence="1">
    <location>
        <begin position="38"/>
        <end position="54"/>
    </location>
</feature>
<evidence type="ECO:0000256" key="1">
    <source>
        <dbReference type="SAM" id="MobiDB-lite"/>
    </source>
</evidence>